<evidence type="ECO:0000313" key="2">
    <source>
        <dbReference type="EMBL" id="CAF4472390.1"/>
    </source>
</evidence>
<name>A0A820TK29_9BILA</name>
<feature type="non-terminal residue" evidence="2">
    <location>
        <position position="1"/>
    </location>
</feature>
<feature type="region of interest" description="Disordered" evidence="1">
    <location>
        <begin position="57"/>
        <end position="78"/>
    </location>
</feature>
<dbReference type="Proteomes" id="UP000663881">
    <property type="component" value="Unassembled WGS sequence"/>
</dbReference>
<comment type="caution">
    <text evidence="2">The sequence shown here is derived from an EMBL/GenBank/DDBJ whole genome shotgun (WGS) entry which is preliminary data.</text>
</comment>
<evidence type="ECO:0000313" key="3">
    <source>
        <dbReference type="Proteomes" id="UP000663881"/>
    </source>
</evidence>
<dbReference type="AlphaFoldDB" id="A0A820TK29"/>
<dbReference type="EMBL" id="CAJOAY010038811">
    <property type="protein sequence ID" value="CAF4472390.1"/>
    <property type="molecule type" value="Genomic_DNA"/>
</dbReference>
<feature type="non-terminal residue" evidence="2">
    <location>
        <position position="78"/>
    </location>
</feature>
<proteinExistence type="predicted"/>
<protein>
    <submittedName>
        <fullName evidence="2">Uncharacterized protein</fullName>
    </submittedName>
</protein>
<reference evidence="2" key="1">
    <citation type="submission" date="2021-02" db="EMBL/GenBank/DDBJ databases">
        <authorList>
            <person name="Nowell W R."/>
        </authorList>
    </citation>
    <scope>NUCLEOTIDE SEQUENCE</scope>
</reference>
<organism evidence="2 3">
    <name type="scientific">Adineta steineri</name>
    <dbReference type="NCBI Taxonomy" id="433720"/>
    <lineage>
        <taxon>Eukaryota</taxon>
        <taxon>Metazoa</taxon>
        <taxon>Spiralia</taxon>
        <taxon>Gnathifera</taxon>
        <taxon>Rotifera</taxon>
        <taxon>Eurotatoria</taxon>
        <taxon>Bdelloidea</taxon>
        <taxon>Adinetida</taxon>
        <taxon>Adinetidae</taxon>
        <taxon>Adineta</taxon>
    </lineage>
</organism>
<sequence>GTIAMDVPLRPQEVHDLVNRAGRLITSYVQEFLPDDTQQTSSIPTTTNTDNELINTSLNDTIEEPTTPIPLEQTITRK</sequence>
<evidence type="ECO:0000256" key="1">
    <source>
        <dbReference type="SAM" id="MobiDB-lite"/>
    </source>
</evidence>
<gene>
    <name evidence="2" type="ORF">OKA104_LOCUS55306</name>
</gene>
<accession>A0A820TK29</accession>